<evidence type="ECO:0000313" key="2">
    <source>
        <dbReference type="Proteomes" id="UP000789920"/>
    </source>
</evidence>
<accession>A0ACA9SIB2</accession>
<proteinExistence type="predicted"/>
<sequence>FFIRLHLVLDIGFAELKPNDELDILRKIMGQIASNLTPGKPEFRGSKEFKYVVQLREKITDKELNFIPNEKKYLVKYIDKIYDKLRAKYEEIYLVRNERFFKLHTFEDGKSFEPDYVLFLRQKMPSRSLYYQVFIEPK</sequence>
<protein>
    <submittedName>
        <fullName evidence="1">3825_t:CDS:1</fullName>
    </submittedName>
</protein>
<reference evidence="1" key="1">
    <citation type="submission" date="2021-06" db="EMBL/GenBank/DDBJ databases">
        <authorList>
            <person name="Kallberg Y."/>
            <person name="Tangrot J."/>
            <person name="Rosling A."/>
        </authorList>
    </citation>
    <scope>NUCLEOTIDE SEQUENCE</scope>
    <source>
        <strain evidence="1">MA461A</strain>
    </source>
</reference>
<name>A0ACA9SIB2_9GLOM</name>
<evidence type="ECO:0000313" key="1">
    <source>
        <dbReference type="EMBL" id="CAG8837600.1"/>
    </source>
</evidence>
<feature type="non-terminal residue" evidence="1">
    <location>
        <position position="1"/>
    </location>
</feature>
<dbReference type="Proteomes" id="UP000789920">
    <property type="component" value="Unassembled WGS sequence"/>
</dbReference>
<keyword evidence="2" id="KW-1185">Reference proteome</keyword>
<comment type="caution">
    <text evidence="1">The sequence shown here is derived from an EMBL/GenBank/DDBJ whole genome shotgun (WGS) entry which is preliminary data.</text>
</comment>
<organism evidence="1 2">
    <name type="scientific">Racocetra persica</name>
    <dbReference type="NCBI Taxonomy" id="160502"/>
    <lineage>
        <taxon>Eukaryota</taxon>
        <taxon>Fungi</taxon>
        <taxon>Fungi incertae sedis</taxon>
        <taxon>Mucoromycota</taxon>
        <taxon>Glomeromycotina</taxon>
        <taxon>Glomeromycetes</taxon>
        <taxon>Diversisporales</taxon>
        <taxon>Gigasporaceae</taxon>
        <taxon>Racocetra</taxon>
    </lineage>
</organism>
<dbReference type="EMBL" id="CAJVQC010118165">
    <property type="protein sequence ID" value="CAG8837600.1"/>
    <property type="molecule type" value="Genomic_DNA"/>
</dbReference>
<feature type="non-terminal residue" evidence="1">
    <location>
        <position position="138"/>
    </location>
</feature>
<gene>
    <name evidence="1" type="ORF">RPERSI_LOCUS30365</name>
</gene>